<feature type="transmembrane region" description="Helical" evidence="7">
    <location>
        <begin position="86"/>
        <end position="109"/>
    </location>
</feature>
<dbReference type="InterPro" id="IPR000515">
    <property type="entry name" value="MetI-like"/>
</dbReference>
<dbReference type="InterPro" id="IPR051322">
    <property type="entry name" value="AA_ABC_Transporter_Permease"/>
</dbReference>
<dbReference type="SUPFAM" id="SSF161098">
    <property type="entry name" value="MetI-like"/>
    <property type="match status" value="1"/>
</dbReference>
<dbReference type="InterPro" id="IPR035906">
    <property type="entry name" value="MetI-like_sf"/>
</dbReference>
<keyword evidence="4 7" id="KW-0812">Transmembrane</keyword>
<dbReference type="Pfam" id="PF00528">
    <property type="entry name" value="BPD_transp_1"/>
    <property type="match status" value="1"/>
</dbReference>
<evidence type="ECO:0000256" key="3">
    <source>
        <dbReference type="ARBA" id="ARBA00022475"/>
    </source>
</evidence>
<evidence type="ECO:0000256" key="4">
    <source>
        <dbReference type="ARBA" id="ARBA00022692"/>
    </source>
</evidence>
<keyword evidence="5 7" id="KW-1133">Transmembrane helix</keyword>
<comment type="subcellular location">
    <subcellularLocation>
        <location evidence="1 7">Cell membrane</location>
        <topology evidence="1 7">Multi-pass membrane protein</topology>
    </subcellularLocation>
</comment>
<dbReference type="PANTHER" id="PTHR30450">
    <property type="entry name" value="ABC TRANSPORTER PERMEASE"/>
    <property type="match status" value="1"/>
</dbReference>
<name>A0A0U5BXV6_9MICO</name>
<evidence type="ECO:0000256" key="2">
    <source>
        <dbReference type="ARBA" id="ARBA00022448"/>
    </source>
</evidence>
<sequence>MDEAYFNALIPRIWQALAETGLMVSVSFLLAGILGVGLGLLLYASRPGNLLENRVVFGVLNAVINIIRPVPFLIVAVSIIPFTRLIVGTSIGPLAATVPLVLVASVAIARISESNLVAVDPGAVEAGAAMGASPARVLFTIVIPEALGPLVLGLTYIFVALVDATAVAGVVGGGGLGHLAITYGYQRFDWFVVGIIVLILIVLVQSAQLLGNWISRRVMHA</sequence>
<dbReference type="GO" id="GO:0048473">
    <property type="term" value="P:D-methionine transmembrane transport"/>
    <property type="evidence" value="ECO:0007669"/>
    <property type="project" value="TreeGrafter"/>
</dbReference>
<accession>A0A0U5BXV6</accession>
<keyword evidence="2 7" id="KW-0813">Transport</keyword>
<gene>
    <name evidence="9" type="primary">metP_1</name>
    <name evidence="9" type="ORF">MalAC0309_2502</name>
</gene>
<evidence type="ECO:0000256" key="1">
    <source>
        <dbReference type="ARBA" id="ARBA00004651"/>
    </source>
</evidence>
<keyword evidence="3" id="KW-1003">Cell membrane</keyword>
<reference evidence="10" key="1">
    <citation type="submission" date="2015-12" db="EMBL/GenBank/DDBJ databases">
        <authorList>
            <person name="Shamseldin A."/>
            <person name="Moawad H."/>
            <person name="Abd El-Rahim W.M."/>
            <person name="Sadowsky M.J."/>
        </authorList>
    </citation>
    <scope>NUCLEOTIDE SEQUENCE [LARGE SCALE GENOMIC DNA]</scope>
    <source>
        <strain evidence="10">JAM AC0309</strain>
    </source>
</reference>
<feature type="transmembrane region" description="Helical" evidence="7">
    <location>
        <begin position="190"/>
        <end position="210"/>
    </location>
</feature>
<protein>
    <submittedName>
        <fullName evidence="9">Methionine import system permease protein MetP</fullName>
    </submittedName>
</protein>
<reference evidence="9 10" key="2">
    <citation type="submission" date="2016-01" db="EMBL/GenBank/DDBJ databases">
        <title>Microcella alkaliphila JAM AC0309 whole genome shotgun sequence.</title>
        <authorList>
            <person name="Kurata A."/>
            <person name="Hirose Y."/>
            <person name="Kishimoto N."/>
            <person name="Kobayashi T."/>
        </authorList>
    </citation>
    <scope>NUCLEOTIDE SEQUENCE [LARGE SCALE GENOMIC DNA]</scope>
    <source>
        <strain evidence="9 10">JAM AC0309</strain>
    </source>
</reference>
<evidence type="ECO:0000313" key="9">
    <source>
        <dbReference type="EMBL" id="BAU33341.1"/>
    </source>
</evidence>
<dbReference type="RefSeq" id="WP_096423071.1">
    <property type="nucleotide sequence ID" value="NZ_AP017315.1"/>
</dbReference>
<feature type="domain" description="ABC transmembrane type-1" evidence="8">
    <location>
        <begin position="17"/>
        <end position="211"/>
    </location>
</feature>
<dbReference type="AlphaFoldDB" id="A0A0U5BXV6"/>
<dbReference type="Gene3D" id="1.10.3720.10">
    <property type="entry name" value="MetI-like"/>
    <property type="match status" value="1"/>
</dbReference>
<dbReference type="GO" id="GO:0005886">
    <property type="term" value="C:plasma membrane"/>
    <property type="evidence" value="ECO:0007669"/>
    <property type="project" value="UniProtKB-SubCell"/>
</dbReference>
<dbReference type="OrthoDB" id="9793490at2"/>
<dbReference type="EMBL" id="AP017315">
    <property type="protein sequence ID" value="BAU33341.1"/>
    <property type="molecule type" value="Genomic_DNA"/>
</dbReference>
<organism evidence="9 10">
    <name type="scientific">Microcella alkaliphila</name>
    <dbReference type="NCBI Taxonomy" id="279828"/>
    <lineage>
        <taxon>Bacteria</taxon>
        <taxon>Bacillati</taxon>
        <taxon>Actinomycetota</taxon>
        <taxon>Actinomycetes</taxon>
        <taxon>Micrococcales</taxon>
        <taxon>Microbacteriaceae</taxon>
        <taxon>Microcella</taxon>
    </lineage>
</organism>
<dbReference type="Proteomes" id="UP000218965">
    <property type="component" value="Chromosome"/>
</dbReference>
<dbReference type="PANTHER" id="PTHR30450:SF14">
    <property type="entry name" value="TRANSPORTER, PERMEASE PROTEIN, PUTATIVE-RELATED"/>
    <property type="match status" value="1"/>
</dbReference>
<evidence type="ECO:0000256" key="6">
    <source>
        <dbReference type="ARBA" id="ARBA00023136"/>
    </source>
</evidence>
<feature type="transmembrane region" description="Helical" evidence="7">
    <location>
        <begin position="55"/>
        <end position="80"/>
    </location>
</feature>
<proteinExistence type="inferred from homology"/>
<dbReference type="KEGG" id="malk:MalAC0309_2502"/>
<evidence type="ECO:0000256" key="7">
    <source>
        <dbReference type="RuleBase" id="RU363032"/>
    </source>
</evidence>
<dbReference type="CDD" id="cd06261">
    <property type="entry name" value="TM_PBP2"/>
    <property type="match status" value="1"/>
</dbReference>
<feature type="transmembrane region" description="Helical" evidence="7">
    <location>
        <begin position="20"/>
        <end position="43"/>
    </location>
</feature>
<evidence type="ECO:0000256" key="5">
    <source>
        <dbReference type="ARBA" id="ARBA00022989"/>
    </source>
</evidence>
<dbReference type="PROSITE" id="PS50928">
    <property type="entry name" value="ABC_TM1"/>
    <property type="match status" value="1"/>
</dbReference>
<comment type="similarity">
    <text evidence="7">Belongs to the binding-protein-dependent transport system permease family.</text>
</comment>
<keyword evidence="6 7" id="KW-0472">Membrane</keyword>
<evidence type="ECO:0000259" key="8">
    <source>
        <dbReference type="PROSITE" id="PS50928"/>
    </source>
</evidence>
<feature type="transmembrane region" description="Helical" evidence="7">
    <location>
        <begin position="146"/>
        <end position="170"/>
    </location>
</feature>
<evidence type="ECO:0000313" key="10">
    <source>
        <dbReference type="Proteomes" id="UP000218965"/>
    </source>
</evidence>